<accession>A0AAE1GJ58</accession>
<evidence type="ECO:0000313" key="2">
    <source>
        <dbReference type="EMBL" id="KAK3892816.1"/>
    </source>
</evidence>
<dbReference type="InterPro" id="IPR021109">
    <property type="entry name" value="Peptidase_aspartic_dom_sf"/>
</dbReference>
<protein>
    <recommendedName>
        <fullName evidence="4">Peptidase A2 domain-containing protein</fullName>
    </recommendedName>
</protein>
<dbReference type="SUPFAM" id="SSF50630">
    <property type="entry name" value="Acid proteases"/>
    <property type="match status" value="1"/>
</dbReference>
<feature type="region of interest" description="Disordered" evidence="1">
    <location>
        <begin position="274"/>
        <end position="294"/>
    </location>
</feature>
<evidence type="ECO:0008006" key="4">
    <source>
        <dbReference type="Google" id="ProtNLM"/>
    </source>
</evidence>
<reference evidence="2" key="1">
    <citation type="submission" date="2023-10" db="EMBL/GenBank/DDBJ databases">
        <title>Genome assemblies of two species of porcelain crab, Petrolisthes cinctipes and Petrolisthes manimaculis (Anomura: Porcellanidae).</title>
        <authorList>
            <person name="Angst P."/>
        </authorList>
    </citation>
    <scope>NUCLEOTIDE SEQUENCE</scope>
    <source>
        <strain evidence="2">PB745_01</strain>
        <tissue evidence="2">Gill</tissue>
    </source>
</reference>
<evidence type="ECO:0000256" key="1">
    <source>
        <dbReference type="SAM" id="MobiDB-lite"/>
    </source>
</evidence>
<evidence type="ECO:0000313" key="3">
    <source>
        <dbReference type="Proteomes" id="UP001286313"/>
    </source>
</evidence>
<name>A0AAE1GJ58_PETCI</name>
<gene>
    <name evidence="2" type="ORF">Pcinc_003404</name>
</gene>
<sequence length="335" mass="36483">MFDQARALESAQKDSEVYGATQLQRVVSVAASSQETSEEPAAVTAAVGSKCFFCGYSRHPCLKCPARESVCHKCHKVCRAASTTATTTSASASRDYATLAAVISAITPKSLSSAVVRVMIKGTEVDGLIDSGSSKSFIHPDVVQRLSLATHSLSEKVAMASTNLSTNTMGFCQVDLKVSGQEYHGVRLTVLPQLCSEVILGQDFQRLYDSVTLEYGGELPPLVVCGLSTLKVDPPKLFANLTADCHSFSAKSRRYSYDDPPVEIPIIEESRNTPVETGENVNKPLDATPSEVTEPVQRVDPLLPLQNSEPCEEAPILRRSERIRHPPVRYEYRKF</sequence>
<dbReference type="Pfam" id="PF13650">
    <property type="entry name" value="Asp_protease_2"/>
    <property type="match status" value="1"/>
</dbReference>
<keyword evidence="3" id="KW-1185">Reference proteome</keyword>
<comment type="caution">
    <text evidence="2">The sequence shown here is derived from an EMBL/GenBank/DDBJ whole genome shotgun (WGS) entry which is preliminary data.</text>
</comment>
<dbReference type="AlphaFoldDB" id="A0AAE1GJ58"/>
<dbReference type="EMBL" id="JAWQEG010000247">
    <property type="protein sequence ID" value="KAK3892816.1"/>
    <property type="molecule type" value="Genomic_DNA"/>
</dbReference>
<dbReference type="Proteomes" id="UP001286313">
    <property type="component" value="Unassembled WGS sequence"/>
</dbReference>
<dbReference type="CDD" id="cd00303">
    <property type="entry name" value="retropepsin_like"/>
    <property type="match status" value="1"/>
</dbReference>
<organism evidence="2 3">
    <name type="scientific">Petrolisthes cinctipes</name>
    <name type="common">Flat porcelain crab</name>
    <dbReference type="NCBI Taxonomy" id="88211"/>
    <lineage>
        <taxon>Eukaryota</taxon>
        <taxon>Metazoa</taxon>
        <taxon>Ecdysozoa</taxon>
        <taxon>Arthropoda</taxon>
        <taxon>Crustacea</taxon>
        <taxon>Multicrustacea</taxon>
        <taxon>Malacostraca</taxon>
        <taxon>Eumalacostraca</taxon>
        <taxon>Eucarida</taxon>
        <taxon>Decapoda</taxon>
        <taxon>Pleocyemata</taxon>
        <taxon>Anomura</taxon>
        <taxon>Galatheoidea</taxon>
        <taxon>Porcellanidae</taxon>
        <taxon>Petrolisthes</taxon>
    </lineage>
</organism>
<proteinExistence type="predicted"/>
<dbReference type="Gene3D" id="2.40.70.10">
    <property type="entry name" value="Acid Proteases"/>
    <property type="match status" value="1"/>
</dbReference>